<evidence type="ECO:0000313" key="2">
    <source>
        <dbReference type="EMBL" id="SDM09997.1"/>
    </source>
</evidence>
<keyword evidence="1" id="KW-0472">Membrane</keyword>
<dbReference type="Gene3D" id="2.170.120.30">
    <property type="match status" value="1"/>
</dbReference>
<dbReference type="AlphaFoldDB" id="A0A1G9QHM9"/>
<evidence type="ECO:0000256" key="1">
    <source>
        <dbReference type="SAM" id="Phobius"/>
    </source>
</evidence>
<dbReference type="Gene3D" id="2.170.120.40">
    <property type="entry name" value="YbbR-like domain"/>
    <property type="match status" value="1"/>
</dbReference>
<gene>
    <name evidence="2" type="ORF">SAMN05421813_10623</name>
</gene>
<keyword evidence="1" id="KW-1133">Transmembrane helix</keyword>
<sequence length="315" mass="36771">MPFIKFSKVERRRISLFFICLIFAVGAWMFFALSNRYVYQVQTLVRYVNFPDNKAFHSLQSDTVDLRVEGTGWQLLFSKLRINPQSVDVDLEKLKKQTFIDLSDQLSYINRQFESTQKVVKVSPDTLYFDFSSRAVKKIPIRLNYNIRFQSHYGISDTIQISPSYVTVTGPGKELDQIDYWYTDTLKLKNINSNITSKISLQRPLKANISIYPRVVDLKLMVDEYTEKVIEVPVMVLNNTEFSNVKLLPDKVKITFLTALSNYSKIERGDFEVNVDLNNWKSKGYKQFPVVISKFPDFCELVKIEPQNLDFIIQK</sequence>
<dbReference type="InterPro" id="IPR012505">
    <property type="entry name" value="YbbR"/>
</dbReference>
<name>A0A1G9QHM9_9SPHI</name>
<dbReference type="Proteomes" id="UP000199226">
    <property type="component" value="Unassembled WGS sequence"/>
</dbReference>
<dbReference type="RefSeq" id="WP_090701771.1">
    <property type="nucleotide sequence ID" value="NZ_FNHH01000006.1"/>
</dbReference>
<accession>A0A1G9QHM9</accession>
<feature type="transmembrane region" description="Helical" evidence="1">
    <location>
        <begin position="14"/>
        <end position="33"/>
    </location>
</feature>
<dbReference type="PANTHER" id="PTHR37804">
    <property type="entry name" value="CDAA REGULATORY PROTEIN CDAR"/>
    <property type="match status" value="1"/>
</dbReference>
<protein>
    <submittedName>
        <fullName evidence="2">YbbR-like protein</fullName>
    </submittedName>
</protein>
<dbReference type="Pfam" id="PF07949">
    <property type="entry name" value="YbbR"/>
    <property type="match status" value="1"/>
</dbReference>
<dbReference type="PANTHER" id="PTHR37804:SF1">
    <property type="entry name" value="CDAA REGULATORY PROTEIN CDAR"/>
    <property type="match status" value="1"/>
</dbReference>
<dbReference type="InterPro" id="IPR053154">
    <property type="entry name" value="c-di-AMP_regulator"/>
</dbReference>
<proteinExistence type="predicted"/>
<evidence type="ECO:0000313" key="3">
    <source>
        <dbReference type="Proteomes" id="UP000199226"/>
    </source>
</evidence>
<keyword evidence="3" id="KW-1185">Reference proteome</keyword>
<reference evidence="3" key="1">
    <citation type="submission" date="2016-10" db="EMBL/GenBank/DDBJ databases">
        <authorList>
            <person name="Varghese N."/>
            <person name="Submissions S."/>
        </authorList>
    </citation>
    <scope>NUCLEOTIDE SEQUENCE [LARGE SCALE GENOMIC DNA]</scope>
    <source>
        <strain evidence="3">DSM 24536</strain>
    </source>
</reference>
<dbReference type="STRING" id="990371.SAMN05421813_10623"/>
<dbReference type="OrthoDB" id="1115707at2"/>
<dbReference type="EMBL" id="FNHH01000006">
    <property type="protein sequence ID" value="SDM09997.1"/>
    <property type="molecule type" value="Genomic_DNA"/>
</dbReference>
<organism evidence="2 3">
    <name type="scientific">Daejeonella rubra</name>
    <dbReference type="NCBI Taxonomy" id="990371"/>
    <lineage>
        <taxon>Bacteria</taxon>
        <taxon>Pseudomonadati</taxon>
        <taxon>Bacteroidota</taxon>
        <taxon>Sphingobacteriia</taxon>
        <taxon>Sphingobacteriales</taxon>
        <taxon>Sphingobacteriaceae</taxon>
        <taxon>Daejeonella</taxon>
    </lineage>
</organism>
<keyword evidence="1" id="KW-0812">Transmembrane</keyword>